<evidence type="ECO:0000256" key="3">
    <source>
        <dbReference type="ARBA" id="ARBA00022989"/>
    </source>
</evidence>
<keyword evidence="5" id="KW-0443">Lipid metabolism</keyword>
<keyword evidence="6" id="KW-0472">Membrane</keyword>
<feature type="domain" description="Fatty acid hydroxylase" evidence="8">
    <location>
        <begin position="599"/>
        <end position="708"/>
    </location>
</feature>
<evidence type="ECO:0000256" key="1">
    <source>
        <dbReference type="ARBA" id="ARBA00004127"/>
    </source>
</evidence>
<dbReference type="Pfam" id="PF04116">
    <property type="entry name" value="FA_hydroxylase"/>
    <property type="match status" value="1"/>
</dbReference>
<dbReference type="InterPro" id="IPR006694">
    <property type="entry name" value="Fatty_acid_hydroxylase"/>
</dbReference>
<evidence type="ECO:0000256" key="7">
    <source>
        <dbReference type="SAM" id="MobiDB-lite"/>
    </source>
</evidence>
<gene>
    <name evidence="9" type="ORF">DGYR_LOCUS10500</name>
</gene>
<feature type="region of interest" description="Disordered" evidence="7">
    <location>
        <begin position="502"/>
        <end position="527"/>
    </location>
</feature>
<evidence type="ECO:0000313" key="10">
    <source>
        <dbReference type="Proteomes" id="UP000549394"/>
    </source>
</evidence>
<dbReference type="EMBL" id="CAJFCJ010000018">
    <property type="protein sequence ID" value="CAD5122734.1"/>
    <property type="molecule type" value="Genomic_DNA"/>
</dbReference>
<protein>
    <submittedName>
        <fullName evidence="9">DgyrCDS11144</fullName>
    </submittedName>
</protein>
<accession>A0A7I8W3H6</accession>
<comment type="caution">
    <text evidence="9">The sequence shown here is derived from an EMBL/GenBank/DDBJ whole genome shotgun (WGS) entry which is preliminary data.</text>
</comment>
<dbReference type="AlphaFoldDB" id="A0A7I8W3H6"/>
<reference evidence="9 10" key="1">
    <citation type="submission" date="2020-08" db="EMBL/GenBank/DDBJ databases">
        <authorList>
            <person name="Hejnol A."/>
        </authorList>
    </citation>
    <scope>NUCLEOTIDE SEQUENCE [LARGE SCALE GENOMIC DNA]</scope>
</reference>
<evidence type="ECO:0000256" key="4">
    <source>
        <dbReference type="ARBA" id="ARBA00023002"/>
    </source>
</evidence>
<evidence type="ECO:0000313" key="9">
    <source>
        <dbReference type="EMBL" id="CAD5122734.1"/>
    </source>
</evidence>
<keyword evidence="4" id="KW-0560">Oxidoreductase</keyword>
<sequence length="714" mass="82557">MGLPIIHILWPEDSCDMIVAKSGETLVINIAVQSATEPIVTWFNQGKKLDQSKGFNSGKICSGRYYASFLHVPDNWNSVDVYAQNRDGSKSINIPIKVFKVRSKAKNIRSRKSETFRPRDLAMTLPRRMIRSDSLNYTSHDLNSTVDSTTCYTNIPLAGTLSRYRESASYLGEDLDDVFEDNFNISSVENLRKKTKSRRKIFNSAPKLHRTMSSLVRTDRNSMLFNSSDVRPRSCVFVTPTIRRHVKSIADFRAPRQSNVQEDISCQVLPVGPLAISEFSSEENFATIPKSPIIMYEREKVSQISDKTKEDSLNESFLNNNRFNDTAKVINNGKPIIKQKTETRKSNNLMKRFSNIFKSFRSKKEIKINKKVEDREQVPVKKRYSMPATEENQTLTDLDDAAVKKFFRQNSLFSDNSECISKRGTSEIDIYHTSLSNDSESERRELDYLDVNKVEENKIFNNTQSALTSREESLVNCEQTKNLTQPLKSNKCKGILLKTGEDEKKETEKERDDENIENIKSDDEDTDEWNSDFVTVTEVMVDISPQKLNIISEDYSQTVVKDSYKPKTLRKFSESENEREMENTQDMFTYFSSNFLEVHFMWAAHQAHHSSEDYNFTTALRQSCLQQFHAWLFFAPIALFVPPQVYVVHHYFNLLWQFWLHTEIIGDLGFLESVLNTPKHHRVHHGRNKYCVDKNYGGILIIWDHAFGKIITVF</sequence>
<dbReference type="Proteomes" id="UP000549394">
    <property type="component" value="Unassembled WGS sequence"/>
</dbReference>
<dbReference type="GO" id="GO:0016020">
    <property type="term" value="C:membrane"/>
    <property type="evidence" value="ECO:0007669"/>
    <property type="project" value="GOC"/>
</dbReference>
<dbReference type="InterPro" id="IPR051689">
    <property type="entry name" value="Sterol_desaturase/TMEM195"/>
</dbReference>
<evidence type="ECO:0000259" key="8">
    <source>
        <dbReference type="Pfam" id="PF04116"/>
    </source>
</evidence>
<evidence type="ECO:0000256" key="2">
    <source>
        <dbReference type="ARBA" id="ARBA00022692"/>
    </source>
</evidence>
<proteinExistence type="predicted"/>
<comment type="subcellular location">
    <subcellularLocation>
        <location evidence="1">Endomembrane system</location>
        <topology evidence="1">Multi-pass membrane protein</topology>
    </subcellularLocation>
</comment>
<keyword evidence="10" id="KW-1185">Reference proteome</keyword>
<dbReference type="GO" id="GO:0008610">
    <property type="term" value="P:lipid biosynthetic process"/>
    <property type="evidence" value="ECO:0007669"/>
    <property type="project" value="InterPro"/>
</dbReference>
<name>A0A7I8W3H6_9ANNE</name>
<evidence type="ECO:0000256" key="6">
    <source>
        <dbReference type="ARBA" id="ARBA00023136"/>
    </source>
</evidence>
<dbReference type="OrthoDB" id="6354873at2759"/>
<feature type="compositionally biased region" description="Basic and acidic residues" evidence="7">
    <location>
        <begin position="502"/>
        <end position="521"/>
    </location>
</feature>
<evidence type="ECO:0000256" key="5">
    <source>
        <dbReference type="ARBA" id="ARBA00023098"/>
    </source>
</evidence>
<dbReference type="GO" id="GO:0006643">
    <property type="term" value="P:membrane lipid metabolic process"/>
    <property type="evidence" value="ECO:0007669"/>
    <property type="project" value="TreeGrafter"/>
</dbReference>
<dbReference type="PANTHER" id="PTHR21624:SF1">
    <property type="entry name" value="ALKYLGLYCEROL MONOOXYGENASE"/>
    <property type="match status" value="1"/>
</dbReference>
<dbReference type="PANTHER" id="PTHR21624">
    <property type="entry name" value="STEROL DESATURASE-RELATED PROTEIN"/>
    <property type="match status" value="1"/>
</dbReference>
<dbReference type="GO" id="GO:0050479">
    <property type="term" value="F:glyceryl-ether monooxygenase activity"/>
    <property type="evidence" value="ECO:0007669"/>
    <property type="project" value="TreeGrafter"/>
</dbReference>
<organism evidence="9 10">
    <name type="scientific">Dimorphilus gyrociliatus</name>
    <dbReference type="NCBI Taxonomy" id="2664684"/>
    <lineage>
        <taxon>Eukaryota</taxon>
        <taxon>Metazoa</taxon>
        <taxon>Spiralia</taxon>
        <taxon>Lophotrochozoa</taxon>
        <taxon>Annelida</taxon>
        <taxon>Polychaeta</taxon>
        <taxon>Polychaeta incertae sedis</taxon>
        <taxon>Dinophilidae</taxon>
        <taxon>Dimorphilus</taxon>
    </lineage>
</organism>
<dbReference type="GO" id="GO:0005506">
    <property type="term" value="F:iron ion binding"/>
    <property type="evidence" value="ECO:0007669"/>
    <property type="project" value="InterPro"/>
</dbReference>
<keyword evidence="2" id="KW-0812">Transmembrane</keyword>
<dbReference type="GO" id="GO:0005783">
    <property type="term" value="C:endoplasmic reticulum"/>
    <property type="evidence" value="ECO:0007669"/>
    <property type="project" value="TreeGrafter"/>
</dbReference>
<keyword evidence="3" id="KW-1133">Transmembrane helix</keyword>